<proteinExistence type="predicted"/>
<dbReference type="Gene3D" id="1.10.10.60">
    <property type="entry name" value="Homeodomain-like"/>
    <property type="match status" value="2"/>
</dbReference>
<feature type="compositionally biased region" description="Polar residues" evidence="1">
    <location>
        <begin position="331"/>
        <end position="350"/>
    </location>
</feature>
<dbReference type="OrthoDB" id="5812619at2759"/>
<dbReference type="GO" id="GO:0005730">
    <property type="term" value="C:nucleolus"/>
    <property type="evidence" value="ECO:0007669"/>
    <property type="project" value="TreeGrafter"/>
</dbReference>
<dbReference type="SUPFAM" id="SSF46689">
    <property type="entry name" value="Homeodomain-like"/>
    <property type="match status" value="1"/>
</dbReference>
<feature type="compositionally biased region" description="Basic and acidic residues" evidence="1">
    <location>
        <begin position="351"/>
        <end position="363"/>
    </location>
</feature>
<feature type="compositionally biased region" description="Acidic residues" evidence="1">
    <location>
        <begin position="73"/>
        <end position="82"/>
    </location>
</feature>
<dbReference type="RefSeq" id="XP_030647391.1">
    <property type="nucleotide sequence ID" value="XM_030791531.1"/>
</dbReference>
<dbReference type="GO" id="GO:0006363">
    <property type="term" value="P:termination of RNA polymerase I transcription"/>
    <property type="evidence" value="ECO:0007669"/>
    <property type="project" value="TreeGrafter"/>
</dbReference>
<feature type="domain" description="Myb-like" evidence="2">
    <location>
        <begin position="584"/>
        <end position="659"/>
    </location>
</feature>
<name>A0A6J2WT26_CHACN</name>
<dbReference type="PANTHER" id="PTHR46760">
    <property type="entry name" value="TRANSCRIPTION TERMINATION FACTOR 1"/>
    <property type="match status" value="1"/>
</dbReference>
<feature type="region of interest" description="Disordered" evidence="1">
    <location>
        <begin position="1"/>
        <end position="37"/>
    </location>
</feature>
<feature type="compositionally biased region" description="Basic and acidic residues" evidence="1">
    <location>
        <begin position="229"/>
        <end position="239"/>
    </location>
</feature>
<dbReference type="InParanoid" id="A0A6J2WT26"/>
<dbReference type="Proteomes" id="UP000504632">
    <property type="component" value="Chromosome 14"/>
</dbReference>
<dbReference type="InterPro" id="IPR009057">
    <property type="entry name" value="Homeodomain-like_sf"/>
</dbReference>
<gene>
    <name evidence="4" type="primary">LOC115827636</name>
</gene>
<dbReference type="CDD" id="cd00167">
    <property type="entry name" value="SANT"/>
    <property type="match status" value="1"/>
</dbReference>
<feature type="compositionally biased region" description="Basic residues" evidence="1">
    <location>
        <begin position="58"/>
        <end position="67"/>
    </location>
</feature>
<feature type="compositionally biased region" description="Basic and acidic residues" evidence="1">
    <location>
        <begin position="372"/>
        <end position="382"/>
    </location>
</feature>
<feature type="compositionally biased region" description="Polar residues" evidence="1">
    <location>
        <begin position="281"/>
        <end position="292"/>
    </location>
</feature>
<feature type="compositionally biased region" description="Basic and acidic residues" evidence="1">
    <location>
        <begin position="10"/>
        <end position="31"/>
    </location>
</feature>
<organism evidence="3 4">
    <name type="scientific">Chanos chanos</name>
    <name type="common">Milkfish</name>
    <name type="synonym">Mugil chanos</name>
    <dbReference type="NCBI Taxonomy" id="29144"/>
    <lineage>
        <taxon>Eukaryota</taxon>
        <taxon>Metazoa</taxon>
        <taxon>Chordata</taxon>
        <taxon>Craniata</taxon>
        <taxon>Vertebrata</taxon>
        <taxon>Euteleostomi</taxon>
        <taxon>Actinopterygii</taxon>
        <taxon>Neopterygii</taxon>
        <taxon>Teleostei</taxon>
        <taxon>Ostariophysi</taxon>
        <taxon>Gonorynchiformes</taxon>
        <taxon>Chanidae</taxon>
        <taxon>Chanos</taxon>
    </lineage>
</organism>
<dbReference type="InterPro" id="IPR001005">
    <property type="entry name" value="SANT/Myb"/>
</dbReference>
<dbReference type="InterPro" id="IPR053078">
    <property type="entry name" value="TTF1-like"/>
</dbReference>
<dbReference type="GO" id="GO:0003682">
    <property type="term" value="F:chromatin binding"/>
    <property type="evidence" value="ECO:0007669"/>
    <property type="project" value="TreeGrafter"/>
</dbReference>
<dbReference type="PANTHER" id="PTHR46760:SF1">
    <property type="entry name" value="TRANSCRIPTION TERMINATION FACTOR 1"/>
    <property type="match status" value="1"/>
</dbReference>
<feature type="region of interest" description="Disordered" evidence="1">
    <location>
        <begin position="49"/>
        <end position="412"/>
    </location>
</feature>
<dbReference type="Pfam" id="PF13921">
    <property type="entry name" value="Myb_DNA-bind_6"/>
    <property type="match status" value="1"/>
</dbReference>
<dbReference type="FunFam" id="1.10.10.60:FF:000480">
    <property type="entry name" value="Si:ch73-376l24.4"/>
    <property type="match status" value="1"/>
</dbReference>
<evidence type="ECO:0000256" key="1">
    <source>
        <dbReference type="SAM" id="MobiDB-lite"/>
    </source>
</evidence>
<protein>
    <submittedName>
        <fullName evidence="4">Transcription termination factor 1-like</fullName>
    </submittedName>
</protein>
<keyword evidence="3" id="KW-1185">Reference proteome</keyword>
<feature type="compositionally biased region" description="Basic and acidic residues" evidence="1">
    <location>
        <begin position="103"/>
        <end position="124"/>
    </location>
</feature>
<evidence type="ECO:0000313" key="3">
    <source>
        <dbReference type="Proteomes" id="UP000504632"/>
    </source>
</evidence>
<evidence type="ECO:0000313" key="4">
    <source>
        <dbReference type="RefSeq" id="XP_030647391.1"/>
    </source>
</evidence>
<dbReference type="FunCoup" id="A0A6J2WT26">
    <property type="interactions" value="313"/>
</dbReference>
<dbReference type="GeneID" id="115827636"/>
<feature type="compositionally biased region" description="Polar residues" evidence="1">
    <location>
        <begin position="385"/>
        <end position="395"/>
    </location>
</feature>
<dbReference type="PROSITE" id="PS50090">
    <property type="entry name" value="MYB_LIKE"/>
    <property type="match status" value="1"/>
</dbReference>
<sequence length="782" mass="90498">MDSSDSDCFPLERERGDGAMRWRERTEENNLKKKKKRIGDALDGQEEYMGLNGENVKRMKKHKRRKERGSDTMSEEVSEVTGEEMPRKKNKTKEKLVGISDKMSQHEIPAEASQKKTDSNKQGEGEINGWTMEVPIQGAPADETPRKRKKTKRKEPDTDELTAEPTNQEAPVEEMPTKKKKKKQKERETDEFTVEPTAQEAAVEEMPTKKKKKKKRKEWNTDESVMESSARDAPIEETPRKKKKKQKEMQPGSSSAEFLTPHAPIEETPRKKKKKQKETQTDVSSVEPTSQEPPIEKTPRKRKKDRLHGSTKEPIIQETTSEETATEKDANSSTVEATIQEGQRVKTSQPKNKEREREVRGTSDESEILSEQPRDFNGEDMSRATLLTKSLTPQGKRQKENEQQPQQNSDEKELNMMTELDELKEFVPNAEFKDSQQIRRLVAYDLPRYKEFKRKGIPLRSGRFSKQENERLVENVKDFMALTGIDNAVKLFYPSRFPEEKNSITKAKKDHGFFGQISEGIPRSCHDIYMRGRNLFDDRNYMGEFTEEEIRSLCKLHSLHGNDWKKLSDLTGRSPAALEKRFSQLKKKTGHWSDEEMQSLLHAVRDHFISKLDPEAQENPGTARISRTDLYSNLPWTHLAEKVKTRAWTQCREKWMLIVKAKMSPYAVKDLKQTRKWKIQLIKAMYQLNLEDIADVNWEDLTHTMGDVPPAYVQERFHKLKVRRVPHWQTKSFDEIIDFLHDKVLPVLEGEAAMDDASGGSASKNSSTQKDTFLFSDIFGHM</sequence>
<reference evidence="4" key="1">
    <citation type="submission" date="2025-08" db="UniProtKB">
        <authorList>
            <consortium name="RefSeq"/>
        </authorList>
    </citation>
    <scope>IDENTIFICATION</scope>
</reference>
<dbReference type="SMART" id="SM00717">
    <property type="entry name" value="SANT"/>
    <property type="match status" value="3"/>
</dbReference>
<dbReference type="AlphaFoldDB" id="A0A6J2WT26"/>
<evidence type="ECO:0000259" key="2">
    <source>
        <dbReference type="PROSITE" id="PS50090"/>
    </source>
</evidence>
<accession>A0A6J2WT26</accession>